<dbReference type="SMART" id="SM00220">
    <property type="entry name" value="S_TKc"/>
    <property type="match status" value="1"/>
</dbReference>
<organism evidence="6">
    <name type="scientific">Trichodesmium erythraeum (strain IMS101)</name>
    <dbReference type="NCBI Taxonomy" id="203124"/>
    <lineage>
        <taxon>Bacteria</taxon>
        <taxon>Bacillati</taxon>
        <taxon>Cyanobacteriota</taxon>
        <taxon>Cyanophyceae</taxon>
        <taxon>Oscillatoriophycideae</taxon>
        <taxon>Oscillatoriales</taxon>
        <taxon>Microcoleaceae</taxon>
        <taxon>Trichodesmium</taxon>
    </lineage>
</organism>
<dbReference type="HOGENOM" id="CLU_000288_135_4_3"/>
<dbReference type="Gene3D" id="1.10.510.10">
    <property type="entry name" value="Transferase(Phosphotransferase) domain 1"/>
    <property type="match status" value="1"/>
</dbReference>
<feature type="repeat" description="WD" evidence="3">
    <location>
        <begin position="497"/>
        <end position="538"/>
    </location>
</feature>
<feature type="repeat" description="WD" evidence="3">
    <location>
        <begin position="540"/>
        <end position="581"/>
    </location>
</feature>
<dbReference type="PROSITE" id="PS50011">
    <property type="entry name" value="PROTEIN_KINASE_DOM"/>
    <property type="match status" value="1"/>
</dbReference>
<dbReference type="InterPro" id="IPR000719">
    <property type="entry name" value="Prot_kinase_dom"/>
</dbReference>
<feature type="repeat" description="WD" evidence="3">
    <location>
        <begin position="664"/>
        <end position="698"/>
    </location>
</feature>
<keyword evidence="6" id="KW-0418">Kinase</keyword>
<evidence type="ECO:0000313" key="6">
    <source>
        <dbReference type="EMBL" id="ABG53454.1"/>
    </source>
</evidence>
<dbReference type="PANTHER" id="PTHR14604">
    <property type="entry name" value="WD40 REPEAT PF20"/>
    <property type="match status" value="1"/>
</dbReference>
<dbReference type="EMBL" id="CP000393">
    <property type="protein sequence ID" value="ABG53454.1"/>
    <property type="molecule type" value="Genomic_DNA"/>
</dbReference>
<keyword evidence="4" id="KW-0812">Transmembrane</keyword>
<keyword evidence="6" id="KW-0808">Transferase</keyword>
<dbReference type="GO" id="GO:0004674">
    <property type="term" value="F:protein serine/threonine kinase activity"/>
    <property type="evidence" value="ECO:0007669"/>
    <property type="project" value="UniProtKB-KW"/>
</dbReference>
<dbReference type="SUPFAM" id="SSF56112">
    <property type="entry name" value="Protein kinase-like (PK-like)"/>
    <property type="match status" value="1"/>
</dbReference>
<dbReference type="GO" id="GO:0005524">
    <property type="term" value="F:ATP binding"/>
    <property type="evidence" value="ECO:0007669"/>
    <property type="project" value="InterPro"/>
</dbReference>
<keyword evidence="4" id="KW-0472">Membrane</keyword>
<dbReference type="NCBIfam" id="NF045510">
    <property type="entry name" value="4Cys_prefix_kin"/>
    <property type="match status" value="1"/>
</dbReference>
<feature type="transmembrane region" description="Helical" evidence="4">
    <location>
        <begin position="363"/>
        <end position="387"/>
    </location>
</feature>
<keyword evidence="1 3" id="KW-0853">WD repeat</keyword>
<dbReference type="PANTHER" id="PTHR14604:SF4">
    <property type="entry name" value="F-BOX DOMAIN-CONTAINING PROTEIN"/>
    <property type="match status" value="1"/>
</dbReference>
<dbReference type="CDD" id="cd00200">
    <property type="entry name" value="WD40"/>
    <property type="match status" value="1"/>
</dbReference>
<dbReference type="InterPro" id="IPR050995">
    <property type="entry name" value="WD-F-box_domain-protein"/>
</dbReference>
<dbReference type="OrthoDB" id="500858at2"/>
<dbReference type="eggNOG" id="COG2319">
    <property type="taxonomic scope" value="Bacteria"/>
</dbReference>
<dbReference type="PROSITE" id="PS50082">
    <property type="entry name" value="WD_REPEATS_2"/>
    <property type="match status" value="5"/>
</dbReference>
<keyword evidence="2" id="KW-0677">Repeat</keyword>
<evidence type="ECO:0000259" key="5">
    <source>
        <dbReference type="PROSITE" id="PS50011"/>
    </source>
</evidence>
<dbReference type="PRINTS" id="PR00320">
    <property type="entry name" value="GPROTEINBRPT"/>
</dbReference>
<evidence type="ECO:0000256" key="2">
    <source>
        <dbReference type="ARBA" id="ARBA00022737"/>
    </source>
</evidence>
<name>Q10WC0_TRIEI</name>
<protein>
    <submittedName>
        <fullName evidence="6">Serine/threonine protein kinase with WD40 repeats</fullName>
    </submittedName>
</protein>
<dbReference type="STRING" id="203124.Tery_4467"/>
<feature type="repeat" description="WD" evidence="3">
    <location>
        <begin position="455"/>
        <end position="496"/>
    </location>
</feature>
<dbReference type="Gene3D" id="2.130.10.10">
    <property type="entry name" value="YVTN repeat-like/Quinoprotein amine dehydrogenase"/>
    <property type="match status" value="2"/>
</dbReference>
<keyword evidence="4" id="KW-1133">Transmembrane helix</keyword>
<dbReference type="AlphaFoldDB" id="Q10WC0"/>
<dbReference type="Pfam" id="PF00069">
    <property type="entry name" value="Pkinase"/>
    <property type="match status" value="1"/>
</dbReference>
<dbReference type="PROSITE" id="PS50294">
    <property type="entry name" value="WD_REPEATS_REGION"/>
    <property type="match status" value="5"/>
</dbReference>
<feature type="domain" description="Protein kinase" evidence="5">
    <location>
        <begin position="36"/>
        <end position="297"/>
    </location>
</feature>
<sequence length="698" mass="78011">MSYCLNPNCPDPSDPLNSGQRICCQCGSQLVLQNRYRIIKPLGGGGFGKTYLIEDRGVQKVLKVLLKNHPKAISLFQQEAQVLISLRNPGIPKIEKDGYFTFKTADSKEPLHCLVMEFIHGSNLMDWMKSRRHKSINQTQAIDWLTQLSEILDKVHNKKYFHRDIKPQNIMRKPDGQLVLIDFGTVREVSETYLVKVDLGQNVTGIVSPGYTAPEQTNGKAVPQSDFFALGRTFVYLLTGKSPTSFPENPRSGKLQWQKYAPEISTELKDVIDYLMAPFPGNRPQKPKVILKCLAEIKTKNSITDNSRSYTAGQQSYATREDPKVLTERTKTKQKVKTKFKTKTKTKTKTTTKTFSNKSIIRLINNLVIGLTMLLLGGATFQFYGFWRYNIFPTNPVFLLRGLKSSRFLDKTLDSYIGEVNAIALTQDGQTLVSSGLNTIKIWNLKTRQLKNNIKDAHADKITTLAISPNDEILVSGSTDKTIKIWDLKNSKLLKDILGHNGQLNTVAISPDGQTLVSVGSDKLMKLWNIQTGSRILTRLPDKESEVNALAFSRDGETLFTGSSDGTIRLWDPSTLTRRQTLQGHTQAVNAIAISPDNQILASGSNDGTIKLWDFNTRKEKTVIKANVGKVKALVFSPDSQTIACSGDKITIWNLITKEKIQTFFGHSQQISSLAITPDGKTLISGSLDQTLKVWRIP</sequence>
<evidence type="ECO:0000256" key="3">
    <source>
        <dbReference type="PROSITE-ProRule" id="PRU00221"/>
    </source>
</evidence>
<gene>
    <name evidence="6" type="ordered locus">Tery_4467</name>
</gene>
<evidence type="ECO:0000256" key="4">
    <source>
        <dbReference type="SAM" id="Phobius"/>
    </source>
</evidence>
<keyword evidence="6" id="KW-0723">Serine/threonine-protein kinase</keyword>
<dbReference type="InterPro" id="IPR015943">
    <property type="entry name" value="WD40/YVTN_repeat-like_dom_sf"/>
</dbReference>
<dbReference type="eggNOG" id="COG0515">
    <property type="taxonomic scope" value="Bacteria"/>
</dbReference>
<reference evidence="6" key="1">
    <citation type="submission" date="2006-06" db="EMBL/GenBank/DDBJ databases">
        <title>Complete sequence of Trichodesmium erythraeum IMS101.</title>
        <authorList>
            <consortium name="US DOE Joint Genome Institute"/>
            <person name="Copeland A."/>
            <person name="Lucas S."/>
            <person name="Lapidus A."/>
            <person name="Barry K."/>
            <person name="Detter J.C."/>
            <person name="Glavina del Rio T."/>
            <person name="Hammon N."/>
            <person name="Israni S."/>
            <person name="Dalin E."/>
            <person name="Tice H."/>
            <person name="Pitluck S."/>
            <person name="Kiss H."/>
            <person name="Munk A.C."/>
            <person name="Brettin T."/>
            <person name="Bruce D."/>
            <person name="Han C."/>
            <person name="Tapia R."/>
            <person name="Gilna P."/>
            <person name="Schmutz J."/>
            <person name="Larimer F."/>
            <person name="Land M."/>
            <person name="Hauser L."/>
            <person name="Kyrpides N."/>
            <person name="Kim E."/>
            <person name="Richardson P."/>
        </authorList>
    </citation>
    <scope>NUCLEOTIDE SEQUENCE [LARGE SCALE GENOMIC DNA]</scope>
    <source>
        <strain evidence="6">IMS101</strain>
    </source>
</reference>
<dbReference type="CDD" id="cd14014">
    <property type="entry name" value="STKc_PknB_like"/>
    <property type="match status" value="1"/>
</dbReference>
<feature type="repeat" description="WD" evidence="3">
    <location>
        <begin position="582"/>
        <end position="623"/>
    </location>
</feature>
<dbReference type="InterPro" id="IPR019775">
    <property type="entry name" value="WD40_repeat_CS"/>
</dbReference>
<dbReference type="PROSITE" id="PS00678">
    <property type="entry name" value="WD_REPEATS_1"/>
    <property type="match status" value="3"/>
</dbReference>
<dbReference type="Gene3D" id="3.30.200.20">
    <property type="entry name" value="Phosphorylase Kinase, domain 1"/>
    <property type="match status" value="1"/>
</dbReference>
<dbReference type="KEGG" id="ter:Tery_4467"/>
<evidence type="ECO:0000256" key="1">
    <source>
        <dbReference type="ARBA" id="ARBA00022574"/>
    </source>
</evidence>
<proteinExistence type="predicted"/>
<accession>Q10WC0</accession>
<dbReference type="RefSeq" id="WP_011613777.1">
    <property type="nucleotide sequence ID" value="NC_008312.1"/>
</dbReference>
<dbReference type="InterPro" id="IPR020472">
    <property type="entry name" value="WD40_PAC1"/>
</dbReference>
<dbReference type="InterPro" id="IPR001680">
    <property type="entry name" value="WD40_rpt"/>
</dbReference>
<dbReference type="InterPro" id="IPR036322">
    <property type="entry name" value="WD40_repeat_dom_sf"/>
</dbReference>
<dbReference type="InterPro" id="IPR011009">
    <property type="entry name" value="Kinase-like_dom_sf"/>
</dbReference>
<dbReference type="SMART" id="SM00320">
    <property type="entry name" value="WD40"/>
    <property type="match status" value="7"/>
</dbReference>
<dbReference type="Pfam" id="PF00400">
    <property type="entry name" value="WD40"/>
    <property type="match status" value="7"/>
</dbReference>
<dbReference type="SUPFAM" id="SSF50978">
    <property type="entry name" value="WD40 repeat-like"/>
    <property type="match status" value="1"/>
</dbReference>